<dbReference type="PRINTS" id="PR00069">
    <property type="entry name" value="ALDKETRDTASE"/>
</dbReference>
<dbReference type="OrthoDB" id="73550at2759"/>
<evidence type="ECO:0000313" key="3">
    <source>
        <dbReference type="EMBL" id="KAF0707937.1"/>
    </source>
</evidence>
<gene>
    <name evidence="3" type="ORF">As57867_006480</name>
</gene>
<protein>
    <recommendedName>
        <fullName evidence="2">NADP-dependent oxidoreductase domain-containing protein</fullName>
    </recommendedName>
</protein>
<dbReference type="PANTHER" id="PTHR43625">
    <property type="entry name" value="AFLATOXIN B1 ALDEHYDE REDUCTASE"/>
    <property type="match status" value="1"/>
</dbReference>
<evidence type="ECO:0000259" key="2">
    <source>
        <dbReference type="Pfam" id="PF00248"/>
    </source>
</evidence>
<dbReference type="SUPFAM" id="SSF51430">
    <property type="entry name" value="NAD(P)-linked oxidoreductase"/>
    <property type="match status" value="1"/>
</dbReference>
<dbReference type="InterPro" id="IPR023210">
    <property type="entry name" value="NADP_OxRdtase_dom"/>
</dbReference>
<dbReference type="GO" id="GO:0005737">
    <property type="term" value="C:cytoplasm"/>
    <property type="evidence" value="ECO:0007669"/>
    <property type="project" value="TreeGrafter"/>
</dbReference>
<organism evidence="3">
    <name type="scientific">Aphanomyces stellatus</name>
    <dbReference type="NCBI Taxonomy" id="120398"/>
    <lineage>
        <taxon>Eukaryota</taxon>
        <taxon>Sar</taxon>
        <taxon>Stramenopiles</taxon>
        <taxon>Oomycota</taxon>
        <taxon>Saprolegniomycetes</taxon>
        <taxon>Saprolegniales</taxon>
        <taxon>Verrucalvaceae</taxon>
        <taxon>Aphanomyces</taxon>
    </lineage>
</organism>
<dbReference type="InterPro" id="IPR036812">
    <property type="entry name" value="NAD(P)_OxRdtase_dom_sf"/>
</dbReference>
<accession>A0A6A4ZI50</accession>
<comment type="caution">
    <text evidence="3">The sequence shown here is derived from an EMBL/GenBank/DDBJ whole genome shotgun (WGS) entry which is preliminary data.</text>
</comment>
<dbReference type="AlphaFoldDB" id="A0A6A4ZI50"/>
<feature type="domain" description="NADP-dependent oxidoreductase" evidence="2">
    <location>
        <begin position="28"/>
        <end position="159"/>
    </location>
</feature>
<evidence type="ECO:0000256" key="1">
    <source>
        <dbReference type="ARBA" id="ARBA00023002"/>
    </source>
</evidence>
<dbReference type="InterPro" id="IPR020471">
    <property type="entry name" value="AKR"/>
</dbReference>
<name>A0A6A4ZI50_9STRA</name>
<keyword evidence="1" id="KW-0560">Oxidoreductase</keyword>
<proteinExistence type="predicted"/>
<dbReference type="Gene3D" id="3.20.20.100">
    <property type="entry name" value="NADP-dependent oxidoreductase domain"/>
    <property type="match status" value="1"/>
</dbReference>
<dbReference type="InterPro" id="IPR050791">
    <property type="entry name" value="Aldo-Keto_reductase"/>
</dbReference>
<sequence>MTQMPQRALGSQGLVCSAQGLGCMGMTAAYGDFDRDAQEAESLLTIAKALELGINMLDTAWIYQHMDANGHFTNEQLVGKAIKQHGRDKFVIATKFGIVMGPNGLVPCGKESTIRSQLADSLQRLDTDYIDLYYMHRMDPSTPIEETMAVLKALVEEGK</sequence>
<reference evidence="3" key="1">
    <citation type="submission" date="2019-06" db="EMBL/GenBank/DDBJ databases">
        <title>Genomics analysis of Aphanomyces spp. identifies a new class of oomycete effector associated with host adaptation.</title>
        <authorList>
            <person name="Gaulin E."/>
        </authorList>
    </citation>
    <scope>NUCLEOTIDE SEQUENCE</scope>
    <source>
        <strain evidence="3">CBS 578.67</strain>
    </source>
</reference>
<feature type="non-terminal residue" evidence="3">
    <location>
        <position position="159"/>
    </location>
</feature>
<dbReference type="PANTHER" id="PTHR43625:SF40">
    <property type="entry name" value="ALDO-KETO REDUCTASE YAKC [NADP(+)]"/>
    <property type="match status" value="1"/>
</dbReference>
<dbReference type="Pfam" id="PF00248">
    <property type="entry name" value="Aldo_ket_red"/>
    <property type="match status" value="1"/>
</dbReference>
<dbReference type="EMBL" id="VJMH01002691">
    <property type="protein sequence ID" value="KAF0707937.1"/>
    <property type="molecule type" value="Genomic_DNA"/>
</dbReference>
<dbReference type="GO" id="GO:0016491">
    <property type="term" value="F:oxidoreductase activity"/>
    <property type="evidence" value="ECO:0007669"/>
    <property type="project" value="UniProtKB-KW"/>
</dbReference>